<dbReference type="Proteomes" id="UP000247515">
    <property type="component" value="Unassembled WGS sequence"/>
</dbReference>
<proteinExistence type="predicted"/>
<dbReference type="EMBL" id="QJJV01000036">
    <property type="protein sequence ID" value="PXX06195.1"/>
    <property type="molecule type" value="Genomic_DNA"/>
</dbReference>
<reference evidence="2 3" key="1">
    <citation type="submission" date="2018-05" db="EMBL/GenBank/DDBJ databases">
        <title>Genomic Encyclopedia of Type Strains, Phase IV (KMG-V): Genome sequencing to study the core and pangenomes of soil and plant-associated prokaryotes.</title>
        <authorList>
            <person name="Whitman W."/>
        </authorList>
    </citation>
    <scope>NUCLEOTIDE SEQUENCE [LARGE SCALE GENOMIC DNA]</scope>
    <source>
        <strain evidence="2 3">SIr-6563</strain>
    </source>
</reference>
<evidence type="ECO:0000313" key="2">
    <source>
        <dbReference type="EMBL" id="PXX06195.1"/>
    </source>
</evidence>
<evidence type="ECO:0000313" key="3">
    <source>
        <dbReference type="Proteomes" id="UP000247515"/>
    </source>
</evidence>
<comment type="caution">
    <text evidence="2">The sequence shown here is derived from an EMBL/GenBank/DDBJ whole genome shotgun (WGS) entry which is preliminary data.</text>
</comment>
<organism evidence="2 3">
    <name type="scientific">Paraburkholderia tropica</name>
    <dbReference type="NCBI Taxonomy" id="92647"/>
    <lineage>
        <taxon>Bacteria</taxon>
        <taxon>Pseudomonadati</taxon>
        <taxon>Pseudomonadota</taxon>
        <taxon>Betaproteobacteria</taxon>
        <taxon>Burkholderiales</taxon>
        <taxon>Burkholderiaceae</taxon>
        <taxon>Paraburkholderia</taxon>
    </lineage>
</organism>
<evidence type="ECO:0000256" key="1">
    <source>
        <dbReference type="SAM" id="MobiDB-lite"/>
    </source>
</evidence>
<keyword evidence="3" id="KW-1185">Reference proteome</keyword>
<gene>
    <name evidence="2" type="ORF">C7400_13627</name>
</gene>
<sequence>MPDPPVPAMTPQQVDADSYPAKQYPEDRPPAGRETTSPGAMPPFALSVQKDNFANAKARVMLLVESETPGVETTRVVKRQVGDWTWFDIDAWQSTSKRWLTRRGVPERRRAFEIARLRAWLESED</sequence>
<protein>
    <submittedName>
        <fullName evidence="2">Uncharacterized protein</fullName>
    </submittedName>
</protein>
<feature type="region of interest" description="Disordered" evidence="1">
    <location>
        <begin position="1"/>
        <end position="44"/>
    </location>
</feature>
<accession>A0ABX5MCW9</accession>
<name>A0ABX5MCW9_9BURK</name>